<sequence length="145" mass="16614">MQELQTSYEGDNLFQSVLQAKILDPQSHPEYKYESGLLRRGNKVSVGSRGGIRERIIKKRFRHGLESVELARHKNNAYPGLLQPLPIPEQVWSYMSMDFIEGLPQSYGKDSISVVVDRLTKYSHFIPLKQPYTAASIAKIFFDNI</sequence>
<dbReference type="AlphaFoldDB" id="A0AAW2WW97"/>
<dbReference type="PANTHER" id="PTHR45835:SF104">
    <property type="entry name" value="PROTEIN NYNRIN-LIKE"/>
    <property type="match status" value="1"/>
</dbReference>
<dbReference type="InterPro" id="IPR012337">
    <property type="entry name" value="RNaseH-like_sf"/>
</dbReference>
<dbReference type="EMBL" id="JACGWN010000006">
    <property type="protein sequence ID" value="KAL0446032.1"/>
    <property type="molecule type" value="Genomic_DNA"/>
</dbReference>
<dbReference type="GO" id="GO:0003676">
    <property type="term" value="F:nucleic acid binding"/>
    <property type="evidence" value="ECO:0007669"/>
    <property type="project" value="InterPro"/>
</dbReference>
<comment type="caution">
    <text evidence="1">The sequence shown here is derived from an EMBL/GenBank/DDBJ whole genome shotgun (WGS) entry which is preliminary data.</text>
</comment>
<reference evidence="1" key="2">
    <citation type="journal article" date="2024" name="Plant">
        <title>Genomic evolution and insights into agronomic trait innovations of Sesamum species.</title>
        <authorList>
            <person name="Miao H."/>
            <person name="Wang L."/>
            <person name="Qu L."/>
            <person name="Liu H."/>
            <person name="Sun Y."/>
            <person name="Le M."/>
            <person name="Wang Q."/>
            <person name="Wei S."/>
            <person name="Zheng Y."/>
            <person name="Lin W."/>
            <person name="Duan Y."/>
            <person name="Cao H."/>
            <person name="Xiong S."/>
            <person name="Wang X."/>
            <person name="Wei L."/>
            <person name="Li C."/>
            <person name="Ma Q."/>
            <person name="Ju M."/>
            <person name="Zhao R."/>
            <person name="Li G."/>
            <person name="Mu C."/>
            <person name="Tian Q."/>
            <person name="Mei H."/>
            <person name="Zhang T."/>
            <person name="Gao T."/>
            <person name="Zhang H."/>
        </authorList>
    </citation>
    <scope>NUCLEOTIDE SEQUENCE</scope>
    <source>
        <strain evidence="1">KEN1</strain>
    </source>
</reference>
<accession>A0AAW2WW97</accession>
<dbReference type="InterPro" id="IPR036397">
    <property type="entry name" value="RNaseH_sf"/>
</dbReference>
<evidence type="ECO:0000313" key="1">
    <source>
        <dbReference type="EMBL" id="KAL0446032.1"/>
    </source>
</evidence>
<proteinExistence type="predicted"/>
<gene>
    <name evidence="1" type="ORF">Slati_1731100</name>
</gene>
<dbReference type="SUPFAM" id="SSF53098">
    <property type="entry name" value="Ribonuclease H-like"/>
    <property type="match status" value="1"/>
</dbReference>
<dbReference type="PANTHER" id="PTHR45835">
    <property type="entry name" value="YALI0A06105P"/>
    <property type="match status" value="1"/>
</dbReference>
<protein>
    <recommendedName>
        <fullName evidence="2">Reverse transcriptase</fullName>
    </recommendedName>
</protein>
<organism evidence="1">
    <name type="scientific">Sesamum latifolium</name>
    <dbReference type="NCBI Taxonomy" id="2727402"/>
    <lineage>
        <taxon>Eukaryota</taxon>
        <taxon>Viridiplantae</taxon>
        <taxon>Streptophyta</taxon>
        <taxon>Embryophyta</taxon>
        <taxon>Tracheophyta</taxon>
        <taxon>Spermatophyta</taxon>
        <taxon>Magnoliopsida</taxon>
        <taxon>eudicotyledons</taxon>
        <taxon>Gunneridae</taxon>
        <taxon>Pentapetalae</taxon>
        <taxon>asterids</taxon>
        <taxon>lamiids</taxon>
        <taxon>Lamiales</taxon>
        <taxon>Pedaliaceae</taxon>
        <taxon>Sesamum</taxon>
    </lineage>
</organism>
<dbReference type="Gene3D" id="3.30.420.10">
    <property type="entry name" value="Ribonuclease H-like superfamily/Ribonuclease H"/>
    <property type="match status" value="1"/>
</dbReference>
<reference evidence="1" key="1">
    <citation type="submission" date="2020-06" db="EMBL/GenBank/DDBJ databases">
        <authorList>
            <person name="Li T."/>
            <person name="Hu X."/>
            <person name="Zhang T."/>
            <person name="Song X."/>
            <person name="Zhang H."/>
            <person name="Dai N."/>
            <person name="Sheng W."/>
            <person name="Hou X."/>
            <person name="Wei L."/>
        </authorList>
    </citation>
    <scope>NUCLEOTIDE SEQUENCE</scope>
    <source>
        <strain evidence="1">KEN1</strain>
        <tissue evidence="1">Leaf</tissue>
    </source>
</reference>
<name>A0AAW2WW97_9LAMI</name>
<evidence type="ECO:0008006" key="2">
    <source>
        <dbReference type="Google" id="ProtNLM"/>
    </source>
</evidence>